<protein>
    <submittedName>
        <fullName evidence="1">Uncharacterized protein</fullName>
    </submittedName>
</protein>
<dbReference type="EMBL" id="LT906479">
    <property type="protein sequence ID" value="SNV99721.1"/>
    <property type="molecule type" value="Genomic_DNA"/>
</dbReference>
<gene>
    <name evidence="1" type="ORF">SAMEA4384070_01997</name>
</gene>
<evidence type="ECO:0000313" key="2">
    <source>
        <dbReference type="Proteomes" id="UP000215134"/>
    </source>
</evidence>
<keyword evidence="2" id="KW-1185">Reference proteome</keyword>
<organism evidence="1 2">
    <name type="scientific">Serratia ficaria</name>
    <dbReference type="NCBI Taxonomy" id="61651"/>
    <lineage>
        <taxon>Bacteria</taxon>
        <taxon>Pseudomonadati</taxon>
        <taxon>Pseudomonadota</taxon>
        <taxon>Gammaproteobacteria</taxon>
        <taxon>Enterobacterales</taxon>
        <taxon>Yersiniaceae</taxon>
        <taxon>Serratia</taxon>
    </lineage>
</organism>
<dbReference type="OrthoDB" id="6494344at2"/>
<dbReference type="RefSeq" id="WP_095097021.1">
    <property type="nucleotide sequence ID" value="NZ_CAMIQD010000002.1"/>
</dbReference>
<reference evidence="1 2" key="1">
    <citation type="submission" date="2017-06" db="EMBL/GenBank/DDBJ databases">
        <authorList>
            <consortium name="Pathogen Informatics"/>
        </authorList>
    </citation>
    <scope>NUCLEOTIDE SEQUENCE [LARGE SCALE GENOMIC DNA]</scope>
    <source>
        <strain evidence="1 2">NCTC12148</strain>
    </source>
</reference>
<dbReference type="AlphaFoldDB" id="A0A240BV65"/>
<dbReference type="STRING" id="1411141.GCA_001590885_03615"/>
<sequence>MPSQYLIPALLMLLTGCSGLHPGSYYPVGGAQPVTREQRQRIIGGESANAVLNEGRAGIGGTIDWSRLWVR</sequence>
<dbReference type="GeneID" id="75027157"/>
<proteinExistence type="predicted"/>
<name>A0A240BV65_SERFI</name>
<dbReference type="KEGG" id="sfj:SAMEA4384070_1997"/>
<evidence type="ECO:0000313" key="1">
    <source>
        <dbReference type="EMBL" id="SNV99721.1"/>
    </source>
</evidence>
<dbReference type="Proteomes" id="UP000215134">
    <property type="component" value="Chromosome 1"/>
</dbReference>
<accession>A0A240BV65</accession>